<dbReference type="GO" id="GO:0004519">
    <property type="term" value="F:endonuclease activity"/>
    <property type="evidence" value="ECO:0007669"/>
    <property type="project" value="UniProtKB-KW"/>
</dbReference>
<feature type="transmembrane region" description="Helical" evidence="1">
    <location>
        <begin position="40"/>
        <end position="61"/>
    </location>
</feature>
<feature type="domain" description="Endonuclease/exonuclease/phosphatase" evidence="2">
    <location>
        <begin position="134"/>
        <end position="347"/>
    </location>
</feature>
<proteinExistence type="predicted"/>
<dbReference type="RefSeq" id="WP_094690540.1">
    <property type="nucleotide sequence ID" value="NZ_MWWQ01000004.1"/>
</dbReference>
<keyword evidence="3" id="KW-0378">Hydrolase</keyword>
<evidence type="ECO:0000313" key="3">
    <source>
        <dbReference type="EMBL" id="OZG53428.1"/>
    </source>
</evidence>
<dbReference type="Gene3D" id="3.60.10.10">
    <property type="entry name" value="Endonuclease/exonuclease/phosphatase"/>
    <property type="match status" value="1"/>
</dbReference>
<keyword evidence="1" id="KW-0472">Membrane</keyword>
<dbReference type="AlphaFoldDB" id="A0A261F2V2"/>
<keyword evidence="4" id="KW-1185">Reference proteome</keyword>
<evidence type="ECO:0000256" key="1">
    <source>
        <dbReference type="SAM" id="Phobius"/>
    </source>
</evidence>
<name>A0A261F2V2_9BIFI</name>
<sequence length="362" mass="38644">MQSRHLGIRLFLGFLCAICILGTATWWTPYSWETLPLMPTISALSPWFIVLIVITAAIAIFSRRGVALVVLALCMIAQGMAIMPYLGHADTELSPGTREIMADMATADSNDPQLKDGIKASKLASTDDQCARIMTLNVKGGLADPNQIVDTVADRRVEVLALQDATESFITQLQNAGLDKYLPNLIQSEADSTGDINVIFTMATLGDPSASSITASNGQQYPAASVTFKGNTIRFININTAKASSGSASQWAASLDEISGWASHNAVSSTAYVLMGDFNATTSQKHLQRTLDAGFRDAARVTRTGMQFTWPSDGAIMPSMASLDHILVNQGVHVGDATTMKIAGTDHKAVLATIEPSSETTK</sequence>
<accession>A0A261F2V2</accession>
<dbReference type="Pfam" id="PF03372">
    <property type="entry name" value="Exo_endo_phos"/>
    <property type="match status" value="1"/>
</dbReference>
<organism evidence="3 4">
    <name type="scientific">Pseudoscardovia suis</name>
    <dbReference type="NCBI Taxonomy" id="987063"/>
    <lineage>
        <taxon>Bacteria</taxon>
        <taxon>Bacillati</taxon>
        <taxon>Actinomycetota</taxon>
        <taxon>Actinomycetes</taxon>
        <taxon>Bifidobacteriales</taxon>
        <taxon>Bifidobacteriaceae</taxon>
        <taxon>Pseudoscardovia</taxon>
    </lineage>
</organism>
<protein>
    <submittedName>
        <fullName evidence="3">Endonuclease</fullName>
    </submittedName>
</protein>
<dbReference type="OrthoDB" id="2340043at2"/>
<dbReference type="InterPro" id="IPR005135">
    <property type="entry name" value="Endo/exonuclease/phosphatase"/>
</dbReference>
<evidence type="ECO:0000259" key="2">
    <source>
        <dbReference type="Pfam" id="PF03372"/>
    </source>
</evidence>
<dbReference type="InterPro" id="IPR036691">
    <property type="entry name" value="Endo/exonu/phosph_ase_sf"/>
</dbReference>
<feature type="transmembrane region" description="Helical" evidence="1">
    <location>
        <begin position="68"/>
        <end position="87"/>
    </location>
</feature>
<feature type="transmembrane region" description="Helical" evidence="1">
    <location>
        <begin position="7"/>
        <end position="28"/>
    </location>
</feature>
<evidence type="ECO:0000313" key="4">
    <source>
        <dbReference type="Proteomes" id="UP000216454"/>
    </source>
</evidence>
<reference evidence="3 4" key="1">
    <citation type="journal article" date="2017" name="BMC Genomics">
        <title>Comparative genomic and phylogenomic analyses of the Bifidobacteriaceae family.</title>
        <authorList>
            <person name="Lugli G.A."/>
            <person name="Milani C."/>
            <person name="Turroni F."/>
            <person name="Duranti S."/>
            <person name="Mancabelli L."/>
            <person name="Mangifesta M."/>
            <person name="Ferrario C."/>
            <person name="Modesto M."/>
            <person name="Mattarelli P."/>
            <person name="Jiri K."/>
            <person name="van Sinderen D."/>
            <person name="Ventura M."/>
        </authorList>
    </citation>
    <scope>NUCLEOTIDE SEQUENCE [LARGE SCALE GENOMIC DNA]</scope>
    <source>
        <strain evidence="3 4">DSM 24744</strain>
    </source>
</reference>
<comment type="caution">
    <text evidence="3">The sequence shown here is derived from an EMBL/GenBank/DDBJ whole genome shotgun (WGS) entry which is preliminary data.</text>
</comment>
<keyword evidence="3" id="KW-0540">Nuclease</keyword>
<dbReference type="EMBL" id="MWWQ01000004">
    <property type="protein sequence ID" value="OZG53428.1"/>
    <property type="molecule type" value="Genomic_DNA"/>
</dbReference>
<keyword evidence="1" id="KW-0812">Transmembrane</keyword>
<dbReference type="SUPFAM" id="SSF56219">
    <property type="entry name" value="DNase I-like"/>
    <property type="match status" value="1"/>
</dbReference>
<dbReference type="Proteomes" id="UP000216454">
    <property type="component" value="Unassembled WGS sequence"/>
</dbReference>
<gene>
    <name evidence="3" type="ORF">PSSU_0194</name>
</gene>
<keyword evidence="3" id="KW-0255">Endonuclease</keyword>
<keyword evidence="1" id="KW-1133">Transmembrane helix</keyword>